<dbReference type="Pfam" id="PF04454">
    <property type="entry name" value="Linocin_M18"/>
    <property type="match status" value="1"/>
</dbReference>
<keyword evidence="3" id="KW-1284">Encapsulin nanocompartment</keyword>
<evidence type="ECO:0000313" key="4">
    <source>
        <dbReference type="EMBL" id="ROP83333.1"/>
    </source>
</evidence>
<organism evidence="4 5">
    <name type="scientific">Stella humosa</name>
    <dbReference type="NCBI Taxonomy" id="94"/>
    <lineage>
        <taxon>Bacteria</taxon>
        <taxon>Pseudomonadati</taxon>
        <taxon>Pseudomonadota</taxon>
        <taxon>Alphaproteobacteria</taxon>
        <taxon>Rhodospirillales</taxon>
        <taxon>Stellaceae</taxon>
        <taxon>Stella</taxon>
    </lineage>
</organism>
<dbReference type="InterPro" id="IPR007544">
    <property type="entry name" value="ENCAP"/>
</dbReference>
<keyword evidence="5" id="KW-1185">Reference proteome</keyword>
<protein>
    <submittedName>
        <fullName evidence="4">Putative linocin/CFP29 family protein</fullName>
    </submittedName>
</protein>
<comment type="caution">
    <text evidence="4">The sequence shown here is derived from an EMBL/GenBank/DDBJ whole genome shotgun (WGS) entry which is preliminary data.</text>
</comment>
<dbReference type="Gene3D" id="3.30.2320.10">
    <property type="entry name" value="hypothetical protein PF0899 domain"/>
    <property type="match status" value="1"/>
</dbReference>
<evidence type="ECO:0000313" key="5">
    <source>
        <dbReference type="Proteomes" id="UP000278222"/>
    </source>
</evidence>
<comment type="similarity">
    <text evidence="2">Belongs to the encapsulin family. Family 1 subfamily.</text>
</comment>
<proteinExistence type="inferred from homology"/>
<dbReference type="Gene3D" id="3.30.2400.30">
    <property type="match status" value="1"/>
</dbReference>
<dbReference type="Proteomes" id="UP000278222">
    <property type="component" value="Unassembled WGS sequence"/>
</dbReference>
<comment type="subcellular location">
    <subcellularLocation>
        <location evidence="1">Encapsulin nanocompartment</location>
    </subcellularLocation>
</comment>
<evidence type="ECO:0000256" key="3">
    <source>
        <dbReference type="ARBA" id="ARBA00033787"/>
    </source>
</evidence>
<reference evidence="4 5" key="1">
    <citation type="submission" date="2018-11" db="EMBL/GenBank/DDBJ databases">
        <title>Genomic Encyclopedia of Type Strains, Phase IV (KMG-IV): sequencing the most valuable type-strain genomes for metagenomic binning, comparative biology and taxonomic classification.</title>
        <authorList>
            <person name="Goeker M."/>
        </authorList>
    </citation>
    <scope>NUCLEOTIDE SEQUENCE [LARGE SCALE GENOMIC DNA]</scope>
    <source>
        <strain evidence="4 5">DSM 5900</strain>
    </source>
</reference>
<dbReference type="AlphaFoldDB" id="A0A3N1KNN7"/>
<dbReference type="PIRSF" id="PIRSF019254">
    <property type="entry name" value="CFP29"/>
    <property type="match status" value="1"/>
</dbReference>
<evidence type="ECO:0000256" key="1">
    <source>
        <dbReference type="ARBA" id="ARBA00033738"/>
    </source>
</evidence>
<name>A0A3N1KNN7_9PROT</name>
<dbReference type="PANTHER" id="PTHR37165">
    <property type="entry name" value="PEPTIDASE U56 FAMILY"/>
    <property type="match status" value="1"/>
</dbReference>
<sequence>MNDLRRNLAPFSAEVWSEIDAEAARVLKLHLAARKLVDFNGPLGWNTSAIDIGWTSELKEPPADGVNAYIRLPQPLVELRAPFTLMMRDVRAIERGAKDADLGPVVEAAKAIARAEDKAVFHGYPAAGITGIAEASAVSRIMLSEDYARYPAAVLEATEKLRAAGIDGDYGIALGPRCHAGLLKTLTPAGYPIIEHVKKLVTGPIVWAPAVDGAIVMSMRGGDFELTVGRDISVGYRYHTADAIELYLEESITFRPLTPEAAVPLSYGHAKP</sequence>
<dbReference type="InterPro" id="IPR051429">
    <property type="entry name" value="Encapsulin_nc"/>
</dbReference>
<dbReference type="RefSeq" id="WP_123694482.1">
    <property type="nucleotide sequence ID" value="NZ_AP019700.1"/>
</dbReference>
<dbReference type="EMBL" id="RJKX01000017">
    <property type="protein sequence ID" value="ROP83333.1"/>
    <property type="molecule type" value="Genomic_DNA"/>
</dbReference>
<dbReference type="GO" id="GO:0140737">
    <property type="term" value="C:encapsulin nanocompartment"/>
    <property type="evidence" value="ECO:0007669"/>
    <property type="project" value="UniProtKB-SubCell"/>
</dbReference>
<dbReference type="NCBIfam" id="NF041155">
    <property type="entry name" value="encap_f1"/>
    <property type="match status" value="1"/>
</dbReference>
<dbReference type="OrthoDB" id="2922at2"/>
<accession>A0A3N1KNN7</accession>
<dbReference type="PANTHER" id="PTHR37165:SF1">
    <property type="entry name" value="TYPE 1 ENCAPSULIN SHELL PROTEIN"/>
    <property type="match status" value="1"/>
</dbReference>
<gene>
    <name evidence="4" type="ORF">EDC65_4867</name>
</gene>
<evidence type="ECO:0000256" key="2">
    <source>
        <dbReference type="ARBA" id="ARBA00033743"/>
    </source>
</evidence>